<proteinExistence type="predicted"/>
<dbReference type="Proteomes" id="UP000886883">
    <property type="component" value="Unassembled WGS sequence"/>
</dbReference>
<dbReference type="PANTHER" id="PTHR40396:SF1">
    <property type="entry name" value="ATPASE AAA-TYPE CORE DOMAIN-CONTAINING PROTEIN"/>
    <property type="match status" value="1"/>
</dbReference>
<accession>A0A9D2MS57</accession>
<dbReference type="GO" id="GO:0005524">
    <property type="term" value="F:ATP binding"/>
    <property type="evidence" value="ECO:0007669"/>
    <property type="project" value="UniProtKB-KW"/>
</dbReference>
<dbReference type="PANTHER" id="PTHR40396">
    <property type="entry name" value="ATPASE-LIKE PROTEIN"/>
    <property type="match status" value="1"/>
</dbReference>
<dbReference type="Gene3D" id="3.40.50.300">
    <property type="entry name" value="P-loop containing nucleotide triphosphate hydrolases"/>
    <property type="match status" value="1"/>
</dbReference>
<gene>
    <name evidence="1" type="ORF">H9763_10590</name>
</gene>
<organism evidence="1 2">
    <name type="scientific">Candidatus Eisenbergiella merdigallinarum</name>
    <dbReference type="NCBI Taxonomy" id="2838552"/>
    <lineage>
        <taxon>Bacteria</taxon>
        <taxon>Bacillati</taxon>
        <taxon>Bacillota</taxon>
        <taxon>Clostridia</taxon>
        <taxon>Lachnospirales</taxon>
        <taxon>Lachnospiraceae</taxon>
        <taxon>Eisenbergiella</taxon>
    </lineage>
</organism>
<dbReference type="AlphaFoldDB" id="A0A9D2MS57"/>
<protein>
    <submittedName>
        <fullName evidence="1">ATP-binding protein</fullName>
    </submittedName>
</protein>
<reference evidence="1" key="2">
    <citation type="submission" date="2021-04" db="EMBL/GenBank/DDBJ databases">
        <authorList>
            <person name="Gilroy R."/>
        </authorList>
    </citation>
    <scope>NUCLEOTIDE SEQUENCE</scope>
    <source>
        <strain evidence="1">USAMLcec3-2134</strain>
    </source>
</reference>
<name>A0A9D2MS57_9FIRM</name>
<keyword evidence="1" id="KW-0547">Nucleotide-binding</keyword>
<keyword evidence="1" id="KW-0067">ATP-binding</keyword>
<evidence type="ECO:0000313" key="2">
    <source>
        <dbReference type="Proteomes" id="UP000886883"/>
    </source>
</evidence>
<comment type="caution">
    <text evidence="1">The sequence shown here is derived from an EMBL/GenBank/DDBJ whole genome shotgun (WGS) entry which is preliminary data.</text>
</comment>
<reference evidence="1" key="1">
    <citation type="journal article" date="2021" name="PeerJ">
        <title>Extensive microbial diversity within the chicken gut microbiome revealed by metagenomics and culture.</title>
        <authorList>
            <person name="Gilroy R."/>
            <person name="Ravi A."/>
            <person name="Getino M."/>
            <person name="Pursley I."/>
            <person name="Horton D.L."/>
            <person name="Alikhan N.F."/>
            <person name="Baker D."/>
            <person name="Gharbi K."/>
            <person name="Hall N."/>
            <person name="Watson M."/>
            <person name="Adriaenssens E.M."/>
            <person name="Foster-Nyarko E."/>
            <person name="Jarju S."/>
            <person name="Secka A."/>
            <person name="Antonio M."/>
            <person name="Oren A."/>
            <person name="Chaudhuri R.R."/>
            <person name="La Ragione R."/>
            <person name="Hildebrand F."/>
            <person name="Pallen M.J."/>
        </authorList>
    </citation>
    <scope>NUCLEOTIDE SEQUENCE</scope>
    <source>
        <strain evidence="1">USAMLcec3-2134</strain>
    </source>
</reference>
<sequence>MIVMDISIDNFFAFKNFHMNLSYPKKIVNSAIQDEFLEGHPNFRYKKVNILMGANATGKTSFGQMLMIVFNFMDMKQFDRLVEAIMDPEEEAKFSMDFVANENILYRIAVKIDAKAGEKYNSGDIHVRVSQTEIGSKDSYESCCRRLENKVPGKEHNFVEELEGIRGLSWRFEYPSDAYDRYRVPDTNVERYVQILEHTLKALDPSIERVERIEGVEGAFVLRMGKRDVIMQNGKTVDSNILSSGTKAGIAIADFVAAIRNGENGFYYCDEKFSFIHSDIEKAFLAVMIDCLKSNDQLFFTTHNTDVLDMPLPKHSFTFLRKDCNVDSGTITCISASDYLKRSTDSLRNAVVNDLFSSAPGVELVYEIAEL</sequence>
<dbReference type="EMBL" id="DWXE01000040">
    <property type="protein sequence ID" value="HJB91892.1"/>
    <property type="molecule type" value="Genomic_DNA"/>
</dbReference>
<dbReference type="SUPFAM" id="SSF52540">
    <property type="entry name" value="P-loop containing nucleoside triphosphate hydrolases"/>
    <property type="match status" value="1"/>
</dbReference>
<dbReference type="InterPro" id="IPR027417">
    <property type="entry name" value="P-loop_NTPase"/>
</dbReference>
<evidence type="ECO:0000313" key="1">
    <source>
        <dbReference type="EMBL" id="HJB91892.1"/>
    </source>
</evidence>